<feature type="compositionally biased region" description="Acidic residues" evidence="4">
    <location>
        <begin position="121"/>
        <end position="136"/>
    </location>
</feature>
<evidence type="ECO:0000259" key="5">
    <source>
        <dbReference type="Pfam" id="PF13178"/>
    </source>
</evidence>
<evidence type="ECO:0000256" key="3">
    <source>
        <dbReference type="ARBA" id="ARBA00024378"/>
    </source>
</evidence>
<comment type="subunit">
    <text evidence="3">Binds to multiple calmodulin (CaM) in the presence of Ca(2+) and CaM-like proteins.</text>
</comment>
<dbReference type="Proteomes" id="UP000822688">
    <property type="component" value="Chromosome 4"/>
</dbReference>
<feature type="region of interest" description="Disordered" evidence="4">
    <location>
        <begin position="74"/>
        <end position="144"/>
    </location>
</feature>
<dbReference type="InterPro" id="IPR025064">
    <property type="entry name" value="DUF4005"/>
</dbReference>
<feature type="domain" description="DUF4005" evidence="5">
    <location>
        <begin position="555"/>
        <end position="616"/>
    </location>
</feature>
<organism evidence="6 7">
    <name type="scientific">Ceratodon purpureus</name>
    <name type="common">Fire moss</name>
    <name type="synonym">Dicranum purpureum</name>
    <dbReference type="NCBI Taxonomy" id="3225"/>
    <lineage>
        <taxon>Eukaryota</taxon>
        <taxon>Viridiplantae</taxon>
        <taxon>Streptophyta</taxon>
        <taxon>Embryophyta</taxon>
        <taxon>Bryophyta</taxon>
        <taxon>Bryophytina</taxon>
        <taxon>Bryopsida</taxon>
        <taxon>Dicranidae</taxon>
        <taxon>Pseudoditrichales</taxon>
        <taxon>Ditrichaceae</taxon>
        <taxon>Ceratodon</taxon>
    </lineage>
</organism>
<dbReference type="Pfam" id="PF13178">
    <property type="entry name" value="DUF4005"/>
    <property type="match status" value="1"/>
</dbReference>
<feature type="compositionally biased region" description="Polar residues" evidence="4">
    <location>
        <begin position="408"/>
        <end position="420"/>
    </location>
</feature>
<reference evidence="6" key="1">
    <citation type="submission" date="2020-06" db="EMBL/GenBank/DDBJ databases">
        <title>WGS assembly of Ceratodon purpureus strain R40.</title>
        <authorList>
            <person name="Carey S.B."/>
            <person name="Jenkins J."/>
            <person name="Shu S."/>
            <person name="Lovell J.T."/>
            <person name="Sreedasyam A."/>
            <person name="Maumus F."/>
            <person name="Tiley G.P."/>
            <person name="Fernandez-Pozo N."/>
            <person name="Barry K."/>
            <person name="Chen C."/>
            <person name="Wang M."/>
            <person name="Lipzen A."/>
            <person name="Daum C."/>
            <person name="Saski C.A."/>
            <person name="Payton A.C."/>
            <person name="Mcbreen J.C."/>
            <person name="Conrad R.E."/>
            <person name="Kollar L.M."/>
            <person name="Olsson S."/>
            <person name="Huttunen S."/>
            <person name="Landis J.B."/>
            <person name="Wickett N.J."/>
            <person name="Johnson M.G."/>
            <person name="Rensing S.A."/>
            <person name="Grimwood J."/>
            <person name="Schmutz J."/>
            <person name="Mcdaniel S.F."/>
        </authorList>
    </citation>
    <scope>NUCLEOTIDE SEQUENCE</scope>
    <source>
        <strain evidence="6">R40</strain>
    </source>
</reference>
<dbReference type="AlphaFoldDB" id="A0A8T0IA40"/>
<feature type="compositionally biased region" description="Basic and acidic residues" evidence="4">
    <location>
        <begin position="21"/>
        <end position="36"/>
    </location>
</feature>
<feature type="compositionally biased region" description="Polar residues" evidence="4">
    <location>
        <begin position="435"/>
        <end position="445"/>
    </location>
</feature>
<evidence type="ECO:0000256" key="4">
    <source>
        <dbReference type="SAM" id="MobiDB-lite"/>
    </source>
</evidence>
<feature type="compositionally biased region" description="Basic and acidic residues" evidence="4">
    <location>
        <begin position="95"/>
        <end position="107"/>
    </location>
</feature>
<feature type="region of interest" description="Disordered" evidence="4">
    <location>
        <begin position="359"/>
        <end position="681"/>
    </location>
</feature>
<keyword evidence="1" id="KW-0112">Calmodulin-binding</keyword>
<sequence>MGKSTKPTKWFKAVKKAFRSPSKERPPSAENTKADADEKLFTKHDFPPVTHQAPTPHPLPLFEIISHEVGSERIRGQPLPTPEAVLDPAISAVSPKREEKEVEKEDVNASNNVLPMAETHQDDDDDDDSTLSEEEEAATRIQQRFDSPLLDSQALKGLIRLQALVRGYLVRRQAATTLRTMEAIVRVQAVFRGRRVRMSKDGRVVRSRISRARRHSSRNGAVYGDKQEPLGSEVVQEEANIRKRPTAYLLTQQLKRNTPNQSSSFIDCDPDQPHEGWAWLELWTNARPWENTRQVEVSKDYIEIIPGSRRNSQYTTKEVDVNTKVKYYEDYISDLAPKKTSFSSRLVLEKKERECIDVSEWQRAPQTPSPVQTSAPAGPSTLTAHNHRALSKPPPIEVPDTEEVEATQKLSTPDSVQKQPELTPLSPALSEGDASHSSIAPSPQASDAALLSVPETPPGQLISSGDIHDPSATTMEQLVLPEAHMRTNEGDANEVSMTHSDSLSVSNAVHQPGEDTPSPKGSASDEVANEHTSNGHQENGCEENGGNKARKGEKVGENGESPQLPSKRTTCRYMAATESAKAKFRSSSNPKTRTTPETPESPAGSTQKRYSTGGNSGTATPVGKAAESPKTAFGSRKSNSFQNRRSPSPKPAVSKEKPRSVDISPARRNSLGGADGKRWRT</sequence>
<dbReference type="GO" id="GO:0005516">
    <property type="term" value="F:calmodulin binding"/>
    <property type="evidence" value="ECO:0007669"/>
    <property type="project" value="UniProtKB-KW"/>
</dbReference>
<dbReference type="InterPro" id="IPR000048">
    <property type="entry name" value="IQ_motif_EF-hand-BS"/>
</dbReference>
<proteinExistence type="inferred from homology"/>
<dbReference type="PROSITE" id="PS50096">
    <property type="entry name" value="IQ"/>
    <property type="match status" value="2"/>
</dbReference>
<comment type="caution">
    <text evidence="6">The sequence shown here is derived from an EMBL/GenBank/DDBJ whole genome shotgun (WGS) entry which is preliminary data.</text>
</comment>
<dbReference type="EMBL" id="CM026424">
    <property type="protein sequence ID" value="KAG0579348.1"/>
    <property type="molecule type" value="Genomic_DNA"/>
</dbReference>
<accession>A0A8T0IA40</accession>
<evidence type="ECO:0000313" key="7">
    <source>
        <dbReference type="Proteomes" id="UP000822688"/>
    </source>
</evidence>
<dbReference type="PANTHER" id="PTHR32295">
    <property type="entry name" value="IQ-DOMAIN 5-RELATED"/>
    <property type="match status" value="1"/>
</dbReference>
<feature type="compositionally biased region" description="Polar residues" evidence="4">
    <location>
        <begin position="364"/>
        <end position="384"/>
    </location>
</feature>
<feature type="compositionally biased region" description="Polar residues" evidence="4">
    <location>
        <begin position="585"/>
        <end position="619"/>
    </location>
</feature>
<dbReference type="Gene3D" id="1.20.5.190">
    <property type="match status" value="1"/>
</dbReference>
<evidence type="ECO:0000256" key="1">
    <source>
        <dbReference type="ARBA" id="ARBA00022860"/>
    </source>
</evidence>
<dbReference type="PANTHER" id="PTHR32295:SF6">
    <property type="entry name" value="PROTEIN IQ-DOMAIN 18"/>
    <property type="match status" value="1"/>
</dbReference>
<feature type="compositionally biased region" description="Polar residues" evidence="4">
    <location>
        <begin position="495"/>
        <end position="509"/>
    </location>
</feature>
<keyword evidence="7" id="KW-1185">Reference proteome</keyword>
<feature type="compositionally biased region" description="Polar residues" evidence="4">
    <location>
        <begin position="636"/>
        <end position="646"/>
    </location>
</feature>
<evidence type="ECO:0000256" key="2">
    <source>
        <dbReference type="ARBA" id="ARBA00024341"/>
    </source>
</evidence>
<comment type="similarity">
    <text evidence="2">Belongs to the IQD family.</text>
</comment>
<dbReference type="Pfam" id="PF00612">
    <property type="entry name" value="IQ"/>
    <property type="match status" value="1"/>
</dbReference>
<protein>
    <recommendedName>
        <fullName evidence="5">DUF4005 domain-containing protein</fullName>
    </recommendedName>
</protein>
<feature type="region of interest" description="Disordered" evidence="4">
    <location>
        <begin position="1"/>
        <end position="36"/>
    </location>
</feature>
<name>A0A8T0IA40_CERPU</name>
<gene>
    <name evidence="6" type="ORF">KC19_4G092400</name>
</gene>
<evidence type="ECO:0000313" key="6">
    <source>
        <dbReference type="EMBL" id="KAG0579348.1"/>
    </source>
</evidence>